<dbReference type="PROSITE" id="PS00136">
    <property type="entry name" value="SUBTILASE_ASP"/>
    <property type="match status" value="1"/>
</dbReference>
<dbReference type="Proteomes" id="UP000295710">
    <property type="component" value="Unassembled WGS sequence"/>
</dbReference>
<dbReference type="PANTHER" id="PTHR43806:SF65">
    <property type="entry name" value="SERINE PROTEASE APRX"/>
    <property type="match status" value="1"/>
</dbReference>
<dbReference type="Gene3D" id="3.40.50.200">
    <property type="entry name" value="Peptidase S8/S53 domain"/>
    <property type="match status" value="1"/>
</dbReference>
<gene>
    <name evidence="7" type="ORF">E1963_06825</name>
</gene>
<comment type="similarity">
    <text evidence="1 5">Belongs to the peptidase S8 family.</text>
</comment>
<organism evidence="7 8">
    <name type="scientific">Extibacter muris</name>
    <dbReference type="NCBI Taxonomy" id="1796622"/>
    <lineage>
        <taxon>Bacteria</taxon>
        <taxon>Bacillati</taxon>
        <taxon>Bacillota</taxon>
        <taxon>Clostridia</taxon>
        <taxon>Lachnospirales</taxon>
        <taxon>Lachnospiraceae</taxon>
        <taxon>Extibacter</taxon>
    </lineage>
</organism>
<dbReference type="AlphaFoldDB" id="A0A4R4FFS0"/>
<dbReference type="InterPro" id="IPR023827">
    <property type="entry name" value="Peptidase_S8_Asp-AS"/>
</dbReference>
<feature type="active site" description="Charge relay system" evidence="5">
    <location>
        <position position="31"/>
    </location>
</feature>
<feature type="domain" description="Peptidase S8/S53" evidence="6">
    <location>
        <begin position="22"/>
        <end position="289"/>
    </location>
</feature>
<protein>
    <submittedName>
        <fullName evidence="7">Peptidase S8</fullName>
    </submittedName>
</protein>
<comment type="caution">
    <text evidence="7">The sequence shown here is derived from an EMBL/GenBank/DDBJ whole genome shotgun (WGS) entry which is preliminary data.</text>
</comment>
<keyword evidence="3 5" id="KW-0378">Hydrolase</keyword>
<evidence type="ECO:0000256" key="4">
    <source>
        <dbReference type="ARBA" id="ARBA00022825"/>
    </source>
</evidence>
<evidence type="ECO:0000313" key="8">
    <source>
        <dbReference type="Proteomes" id="UP000295710"/>
    </source>
</evidence>
<keyword evidence="2 5" id="KW-0645">Protease</keyword>
<dbReference type="InterPro" id="IPR022398">
    <property type="entry name" value="Peptidase_S8_His-AS"/>
</dbReference>
<dbReference type="PROSITE" id="PS00137">
    <property type="entry name" value="SUBTILASE_HIS"/>
    <property type="match status" value="1"/>
</dbReference>
<dbReference type="Pfam" id="PF00082">
    <property type="entry name" value="Peptidase_S8"/>
    <property type="match status" value="1"/>
</dbReference>
<dbReference type="InterPro" id="IPR036852">
    <property type="entry name" value="Peptidase_S8/S53_dom_sf"/>
</dbReference>
<dbReference type="GO" id="GO:0006508">
    <property type="term" value="P:proteolysis"/>
    <property type="evidence" value="ECO:0007669"/>
    <property type="project" value="UniProtKB-KW"/>
</dbReference>
<dbReference type="CDD" id="cd07487">
    <property type="entry name" value="Peptidases_S8_1"/>
    <property type="match status" value="1"/>
</dbReference>
<evidence type="ECO:0000313" key="7">
    <source>
        <dbReference type="EMBL" id="TDA22457.1"/>
    </source>
</evidence>
<evidence type="ECO:0000259" key="6">
    <source>
        <dbReference type="Pfam" id="PF00082"/>
    </source>
</evidence>
<dbReference type="EMBL" id="SMMX01000004">
    <property type="protein sequence ID" value="TDA22457.1"/>
    <property type="molecule type" value="Genomic_DNA"/>
</dbReference>
<evidence type="ECO:0000256" key="2">
    <source>
        <dbReference type="ARBA" id="ARBA00022670"/>
    </source>
</evidence>
<dbReference type="PRINTS" id="PR00723">
    <property type="entry name" value="SUBTILISIN"/>
</dbReference>
<evidence type="ECO:0000256" key="1">
    <source>
        <dbReference type="ARBA" id="ARBA00011073"/>
    </source>
</evidence>
<dbReference type="RefSeq" id="WP_132276545.1">
    <property type="nucleotide sequence ID" value="NZ_JAOBST010000009.1"/>
</dbReference>
<keyword evidence="4 5" id="KW-0720">Serine protease</keyword>
<proteinExistence type="inferred from homology"/>
<keyword evidence="8" id="KW-1185">Reference proteome</keyword>
<sequence>MKHVKDMTDYWCEDTVTGKYTGKNVGIAVLDTGIVPHPDLKDRIKGFKDCVGGRGRMYDDNGHGTHVTGILGGDGRMSRGVHAGMAPDADLYSIKVLDARGQGTVDGILRGMQWLLENWYAYGIRIVNMSVGANLELEDEKGKELEQAAEALWDAGLVVVASAGNYGPGEGTVSVPGTSRKIITVGSSDIIVSAGGKHTSFYSGCGPTHECVVKPDVVAPGNQIISCNSRFGIRRQRPYTVKSGSSMATPVVSGAIALLLSKYGDMSNVEVKLKLRESCERMEEKQGWGRVRISKLLDSRRLE</sequence>
<dbReference type="SUPFAM" id="SSF52743">
    <property type="entry name" value="Subtilisin-like"/>
    <property type="match status" value="1"/>
</dbReference>
<dbReference type="InterPro" id="IPR000209">
    <property type="entry name" value="Peptidase_S8/S53_dom"/>
</dbReference>
<dbReference type="GO" id="GO:0004252">
    <property type="term" value="F:serine-type endopeptidase activity"/>
    <property type="evidence" value="ECO:0007669"/>
    <property type="project" value="UniProtKB-UniRule"/>
</dbReference>
<dbReference type="InterPro" id="IPR015500">
    <property type="entry name" value="Peptidase_S8_subtilisin-rel"/>
</dbReference>
<evidence type="ECO:0000256" key="3">
    <source>
        <dbReference type="ARBA" id="ARBA00022801"/>
    </source>
</evidence>
<name>A0A4R4FFS0_9FIRM</name>
<evidence type="ECO:0000256" key="5">
    <source>
        <dbReference type="PROSITE-ProRule" id="PRU01240"/>
    </source>
</evidence>
<dbReference type="InterPro" id="IPR050131">
    <property type="entry name" value="Peptidase_S8_subtilisin-like"/>
</dbReference>
<feature type="active site" description="Charge relay system" evidence="5">
    <location>
        <position position="63"/>
    </location>
</feature>
<dbReference type="PROSITE" id="PS51892">
    <property type="entry name" value="SUBTILASE"/>
    <property type="match status" value="1"/>
</dbReference>
<feature type="active site" description="Charge relay system" evidence="5">
    <location>
        <position position="246"/>
    </location>
</feature>
<dbReference type="PANTHER" id="PTHR43806">
    <property type="entry name" value="PEPTIDASE S8"/>
    <property type="match status" value="1"/>
</dbReference>
<reference evidence="7 8" key="1">
    <citation type="journal article" date="2016" name="Nat. Microbiol.">
        <title>The Mouse Intestinal Bacterial Collection (miBC) provides host-specific insight into cultured diversity and functional potential of the gut microbiota.</title>
        <authorList>
            <person name="Lagkouvardos I."/>
            <person name="Pukall R."/>
            <person name="Abt B."/>
            <person name="Foesel B.U."/>
            <person name="Meier-Kolthoff J.P."/>
            <person name="Kumar N."/>
            <person name="Bresciani A."/>
            <person name="Martinez I."/>
            <person name="Just S."/>
            <person name="Ziegler C."/>
            <person name="Brugiroux S."/>
            <person name="Garzetti D."/>
            <person name="Wenning M."/>
            <person name="Bui T.P."/>
            <person name="Wang J."/>
            <person name="Hugenholtz F."/>
            <person name="Plugge C.M."/>
            <person name="Peterson D.A."/>
            <person name="Hornef M.W."/>
            <person name="Baines J.F."/>
            <person name="Smidt H."/>
            <person name="Walter J."/>
            <person name="Kristiansen K."/>
            <person name="Nielsen H.B."/>
            <person name="Haller D."/>
            <person name="Overmann J."/>
            <person name="Stecher B."/>
            <person name="Clavel T."/>
        </authorList>
    </citation>
    <scope>NUCLEOTIDE SEQUENCE [LARGE SCALE GENOMIC DNA]</scope>
    <source>
        <strain evidence="7 8">DSM 28560</strain>
    </source>
</reference>
<accession>A0A4R4FFS0</accession>